<organism evidence="3">
    <name type="scientific">Mycoplasmopsis pulmonis (strain UAB CTIP)</name>
    <name type="common">Mycoplasma pulmonis</name>
    <dbReference type="NCBI Taxonomy" id="272635"/>
    <lineage>
        <taxon>Bacteria</taxon>
        <taxon>Bacillati</taxon>
        <taxon>Mycoplasmatota</taxon>
        <taxon>Mycoplasmoidales</taxon>
        <taxon>Metamycoplasmataceae</taxon>
        <taxon>Mycoplasmopsis</taxon>
    </lineage>
</organism>
<accession>Q98Q58</accession>
<keyword evidence="1" id="KW-0472">Membrane</keyword>
<reference evidence="2 3" key="1">
    <citation type="journal article" date="2001" name="Nucleic Acids Res.">
        <title>The complete genome sequence of the murine respiratory pathogen Mycoplasma pulmonis.</title>
        <authorList>
            <person name="Chambaud I."/>
            <person name="Heilig R."/>
            <person name="Ferris S."/>
            <person name="Barbe V."/>
            <person name="Samson D."/>
            <person name="Galisson F."/>
            <person name="Moszer I."/>
            <person name="Dybvig K."/>
            <person name="Wroblewski H."/>
            <person name="Viari A."/>
            <person name="Rocha E.P.C."/>
            <person name="Blanchard A."/>
        </authorList>
    </citation>
    <scope>NUCLEOTIDE SEQUENCE [LARGE SCALE GENOMIC DNA]</scope>
    <source>
        <strain evidence="2 3">UAB CTIP</strain>
    </source>
</reference>
<feature type="transmembrane region" description="Helical" evidence="1">
    <location>
        <begin position="55"/>
        <end position="76"/>
    </location>
</feature>
<keyword evidence="1" id="KW-1133">Transmembrane helix</keyword>
<sequence>MDNTLFNISELIATNDEKIKSFINSIAAWSIIGIIVLFVVIVIVVLALKVIPKFLKIGISLAFFLGIIALVVYLLISYI</sequence>
<dbReference type="STRING" id="272635.gene:17577112"/>
<dbReference type="EMBL" id="AL445564">
    <property type="protein sequence ID" value="CAC13683.1"/>
    <property type="molecule type" value="Genomic_DNA"/>
</dbReference>
<name>Q98Q58_MYCPU</name>
<dbReference type="AlphaFoldDB" id="Q98Q58"/>
<dbReference type="BioCyc" id="MPUL272635:G1GT6-516-MONOMER"/>
<gene>
    <name evidence="2" type="ordered locus">MYPU_5100</name>
</gene>
<keyword evidence="3" id="KW-1185">Reference proteome</keyword>
<evidence type="ECO:0000313" key="3">
    <source>
        <dbReference type="Proteomes" id="UP000000528"/>
    </source>
</evidence>
<dbReference type="RefSeq" id="WP_010925311.1">
    <property type="nucleotide sequence ID" value="NC_002771.1"/>
</dbReference>
<dbReference type="PIR" id="F90575">
    <property type="entry name" value="F90575"/>
</dbReference>
<keyword evidence="1" id="KW-0812">Transmembrane</keyword>
<evidence type="ECO:0000256" key="1">
    <source>
        <dbReference type="SAM" id="Phobius"/>
    </source>
</evidence>
<evidence type="ECO:0000313" key="2">
    <source>
        <dbReference type="EMBL" id="CAC13683.1"/>
    </source>
</evidence>
<dbReference type="KEGG" id="mpu:MYPU_5100"/>
<feature type="transmembrane region" description="Helical" evidence="1">
    <location>
        <begin position="26"/>
        <end position="48"/>
    </location>
</feature>
<protein>
    <submittedName>
        <fullName evidence="2">Uncharacterized protein</fullName>
    </submittedName>
</protein>
<dbReference type="Proteomes" id="UP000000528">
    <property type="component" value="Chromosome"/>
</dbReference>
<dbReference type="HOGENOM" id="CLU_2602274_0_0_14"/>
<proteinExistence type="predicted"/>